<proteinExistence type="predicted"/>
<dbReference type="EMBL" id="VSRR010061342">
    <property type="protein sequence ID" value="MPC83038.1"/>
    <property type="molecule type" value="Genomic_DNA"/>
</dbReference>
<organism evidence="1 2">
    <name type="scientific">Portunus trituberculatus</name>
    <name type="common">Swimming crab</name>
    <name type="synonym">Neptunus trituberculatus</name>
    <dbReference type="NCBI Taxonomy" id="210409"/>
    <lineage>
        <taxon>Eukaryota</taxon>
        <taxon>Metazoa</taxon>
        <taxon>Ecdysozoa</taxon>
        <taxon>Arthropoda</taxon>
        <taxon>Crustacea</taxon>
        <taxon>Multicrustacea</taxon>
        <taxon>Malacostraca</taxon>
        <taxon>Eumalacostraca</taxon>
        <taxon>Eucarida</taxon>
        <taxon>Decapoda</taxon>
        <taxon>Pleocyemata</taxon>
        <taxon>Brachyura</taxon>
        <taxon>Eubrachyura</taxon>
        <taxon>Portunoidea</taxon>
        <taxon>Portunidae</taxon>
        <taxon>Portuninae</taxon>
        <taxon>Portunus</taxon>
    </lineage>
</organism>
<dbReference type="AlphaFoldDB" id="A0A5B7IQH5"/>
<comment type="caution">
    <text evidence="1">The sequence shown here is derived from an EMBL/GenBank/DDBJ whole genome shotgun (WGS) entry which is preliminary data.</text>
</comment>
<name>A0A5B7IQH5_PORTR</name>
<reference evidence="1 2" key="1">
    <citation type="submission" date="2019-05" db="EMBL/GenBank/DDBJ databases">
        <title>Another draft genome of Portunus trituberculatus and its Hox gene families provides insights of decapod evolution.</title>
        <authorList>
            <person name="Jeong J.-H."/>
            <person name="Song I."/>
            <person name="Kim S."/>
            <person name="Choi T."/>
            <person name="Kim D."/>
            <person name="Ryu S."/>
            <person name="Kim W."/>
        </authorList>
    </citation>
    <scope>NUCLEOTIDE SEQUENCE [LARGE SCALE GENOMIC DNA]</scope>
    <source>
        <tissue evidence="1">Muscle</tissue>
    </source>
</reference>
<dbReference type="Proteomes" id="UP000324222">
    <property type="component" value="Unassembled WGS sequence"/>
</dbReference>
<keyword evidence="2" id="KW-1185">Reference proteome</keyword>
<gene>
    <name evidence="1" type="ORF">E2C01_077728</name>
</gene>
<accession>A0A5B7IQH5</accession>
<sequence length="72" mass="7207">MKGRREGLGGGSGGDGGGSLAAAVSSVCVEVSCRVGVRAARLSLPSLHTFRNSPYKFNRSGLDTVTSAAPAV</sequence>
<evidence type="ECO:0000313" key="2">
    <source>
        <dbReference type="Proteomes" id="UP000324222"/>
    </source>
</evidence>
<protein>
    <submittedName>
        <fullName evidence="1">Uncharacterized protein</fullName>
    </submittedName>
</protein>
<evidence type="ECO:0000313" key="1">
    <source>
        <dbReference type="EMBL" id="MPC83038.1"/>
    </source>
</evidence>